<dbReference type="PANTHER" id="PTHR46796">
    <property type="entry name" value="HTH-TYPE TRANSCRIPTIONAL ACTIVATOR RHAS-RELATED"/>
    <property type="match status" value="1"/>
</dbReference>
<evidence type="ECO:0000256" key="2">
    <source>
        <dbReference type="ARBA" id="ARBA00023125"/>
    </source>
</evidence>
<dbReference type="InterPro" id="IPR037923">
    <property type="entry name" value="HTH-like"/>
</dbReference>
<dbReference type="Proteomes" id="UP000295058">
    <property type="component" value="Unassembled WGS sequence"/>
</dbReference>
<evidence type="ECO:0000256" key="3">
    <source>
        <dbReference type="ARBA" id="ARBA00023159"/>
    </source>
</evidence>
<sequence length="281" mass="31711">MVPVNKSSARAAARPVFWRDPRMPQVELRYIDDGREVGYAPHSHMQWSLGAITSGESTFCYRQERHDVQAGDLVLMNPDWVHACNPLENSPWAYFMMYVDTAWLTRLRADAGLLPDEQWQDISTAVIRDLRWFDGYRRLAACLLSTATPLLQKQSSLVEYLSALMHHLAAQPAACPSPVPARCQQLAGYLDEHCLEEVSLDDLCALSGYSAGHLVRLFKQHFGITPHAYLINRRIRQGQQQLKTGTGIADVALNMGFADQAHFQRAFKRLVAATPAQYRSK</sequence>
<dbReference type="PROSITE" id="PS00041">
    <property type="entry name" value="HTH_ARAC_FAMILY_1"/>
    <property type="match status" value="1"/>
</dbReference>
<feature type="domain" description="HTH araC/xylS-type" evidence="5">
    <location>
        <begin position="184"/>
        <end position="281"/>
    </location>
</feature>
<dbReference type="InterPro" id="IPR050204">
    <property type="entry name" value="AraC_XylS_family_regulators"/>
</dbReference>
<dbReference type="InterPro" id="IPR009057">
    <property type="entry name" value="Homeodomain-like_sf"/>
</dbReference>
<dbReference type="SUPFAM" id="SSF46689">
    <property type="entry name" value="Homeodomain-like"/>
    <property type="match status" value="2"/>
</dbReference>
<dbReference type="InterPro" id="IPR020449">
    <property type="entry name" value="Tscrpt_reg_AraC-type_HTH"/>
</dbReference>
<dbReference type="RefSeq" id="WP_417605935.1">
    <property type="nucleotide sequence ID" value="NZ_JBLWZI010000007.1"/>
</dbReference>
<evidence type="ECO:0000256" key="4">
    <source>
        <dbReference type="ARBA" id="ARBA00023163"/>
    </source>
</evidence>
<dbReference type="Pfam" id="PF02311">
    <property type="entry name" value="AraC_binding"/>
    <property type="match status" value="1"/>
</dbReference>
<dbReference type="Gene3D" id="2.60.120.10">
    <property type="entry name" value="Jelly Rolls"/>
    <property type="match status" value="1"/>
</dbReference>
<keyword evidence="1" id="KW-0805">Transcription regulation</keyword>
<dbReference type="InterPro" id="IPR003313">
    <property type="entry name" value="AraC-bd"/>
</dbReference>
<dbReference type="InterPro" id="IPR018062">
    <property type="entry name" value="HTH_AraC-typ_CS"/>
</dbReference>
<name>A0ABY2EVS0_9GAMM</name>
<dbReference type="SMART" id="SM00342">
    <property type="entry name" value="HTH_ARAC"/>
    <property type="match status" value="1"/>
</dbReference>
<evidence type="ECO:0000313" key="7">
    <source>
        <dbReference type="Proteomes" id="UP000295058"/>
    </source>
</evidence>
<keyword evidence="3" id="KW-0010">Activator</keyword>
<protein>
    <submittedName>
        <fullName evidence="6">AraC-like DNA-binding protein</fullName>
    </submittedName>
</protein>
<dbReference type="PANTHER" id="PTHR46796:SF2">
    <property type="entry name" value="TRANSCRIPTIONAL REGULATORY PROTEIN"/>
    <property type="match status" value="1"/>
</dbReference>
<dbReference type="PRINTS" id="PR00032">
    <property type="entry name" value="HTHARAC"/>
</dbReference>
<dbReference type="InterPro" id="IPR018060">
    <property type="entry name" value="HTH_AraC"/>
</dbReference>
<dbReference type="Pfam" id="PF12833">
    <property type="entry name" value="HTH_18"/>
    <property type="match status" value="1"/>
</dbReference>
<dbReference type="InterPro" id="IPR014710">
    <property type="entry name" value="RmlC-like_jellyroll"/>
</dbReference>
<gene>
    <name evidence="6" type="ORF">LY04_03007</name>
</gene>
<evidence type="ECO:0000259" key="5">
    <source>
        <dbReference type="PROSITE" id="PS01124"/>
    </source>
</evidence>
<dbReference type="Gene3D" id="1.10.10.60">
    <property type="entry name" value="Homeodomain-like"/>
    <property type="match status" value="2"/>
</dbReference>
<organism evidence="6 7">
    <name type="scientific">Oceanimonas baumannii</name>
    <dbReference type="NCBI Taxonomy" id="129578"/>
    <lineage>
        <taxon>Bacteria</taxon>
        <taxon>Pseudomonadati</taxon>
        <taxon>Pseudomonadota</taxon>
        <taxon>Gammaproteobacteria</taxon>
        <taxon>Aeromonadales</taxon>
        <taxon>Aeromonadaceae</taxon>
        <taxon>Oceanimonas</taxon>
    </lineage>
</organism>
<reference evidence="6 7" key="1">
    <citation type="submission" date="2019-03" db="EMBL/GenBank/DDBJ databases">
        <title>Genomic Encyclopedia of Archaeal and Bacterial Type Strains, Phase II (KMG-II): from individual species to whole genera.</title>
        <authorList>
            <person name="Goeker M."/>
        </authorList>
    </citation>
    <scope>NUCLEOTIDE SEQUENCE [LARGE SCALE GENOMIC DNA]</scope>
    <source>
        <strain evidence="6 7">DSM 15594</strain>
    </source>
</reference>
<evidence type="ECO:0000313" key="6">
    <source>
        <dbReference type="EMBL" id="TDW56383.1"/>
    </source>
</evidence>
<dbReference type="EMBL" id="SODO01000014">
    <property type="protein sequence ID" value="TDW56383.1"/>
    <property type="molecule type" value="Genomic_DNA"/>
</dbReference>
<dbReference type="PROSITE" id="PS01124">
    <property type="entry name" value="HTH_ARAC_FAMILY_2"/>
    <property type="match status" value="1"/>
</dbReference>
<keyword evidence="4" id="KW-0804">Transcription</keyword>
<comment type="caution">
    <text evidence="6">The sequence shown here is derived from an EMBL/GenBank/DDBJ whole genome shotgun (WGS) entry which is preliminary data.</text>
</comment>
<keyword evidence="2" id="KW-0238">DNA-binding</keyword>
<proteinExistence type="predicted"/>
<keyword evidence="7" id="KW-1185">Reference proteome</keyword>
<accession>A0ABY2EVS0</accession>
<dbReference type="SUPFAM" id="SSF51215">
    <property type="entry name" value="Regulatory protein AraC"/>
    <property type="match status" value="1"/>
</dbReference>
<evidence type="ECO:0000256" key="1">
    <source>
        <dbReference type="ARBA" id="ARBA00023015"/>
    </source>
</evidence>